<feature type="transmembrane region" description="Helical" evidence="2">
    <location>
        <begin position="270"/>
        <end position="292"/>
    </location>
</feature>
<keyword evidence="2" id="KW-0812">Transmembrane</keyword>
<reference evidence="4 5" key="1">
    <citation type="journal article" date="2019" name="Int. J. Syst. Evol. Microbiol.">
        <title>The Global Catalogue of Microorganisms (GCM) 10K type strain sequencing project: providing services to taxonomists for standard genome sequencing and annotation.</title>
        <authorList>
            <consortium name="The Broad Institute Genomics Platform"/>
            <consortium name="The Broad Institute Genome Sequencing Center for Infectious Disease"/>
            <person name="Wu L."/>
            <person name="Ma J."/>
        </authorList>
    </citation>
    <scope>NUCLEOTIDE SEQUENCE [LARGE SCALE GENOMIC DNA]</scope>
    <source>
        <strain evidence="4 5">JCM 11136</strain>
    </source>
</reference>
<dbReference type="Pfam" id="PF13240">
    <property type="entry name" value="Zn_Ribbon_1"/>
    <property type="match status" value="1"/>
</dbReference>
<feature type="region of interest" description="Disordered" evidence="1">
    <location>
        <begin position="30"/>
        <end position="51"/>
    </location>
</feature>
<evidence type="ECO:0000256" key="1">
    <source>
        <dbReference type="SAM" id="MobiDB-lite"/>
    </source>
</evidence>
<proteinExistence type="predicted"/>
<keyword evidence="2" id="KW-1133">Transmembrane helix</keyword>
<comment type="caution">
    <text evidence="4">The sequence shown here is derived from an EMBL/GenBank/DDBJ whole genome shotgun (WGS) entry which is preliminary data.</text>
</comment>
<keyword evidence="5" id="KW-1185">Reference proteome</keyword>
<dbReference type="InterPro" id="IPR026870">
    <property type="entry name" value="Zinc_ribbon_dom"/>
</dbReference>
<accession>A0ABN1NUA3</accession>
<evidence type="ECO:0000259" key="3">
    <source>
        <dbReference type="Pfam" id="PF13240"/>
    </source>
</evidence>
<name>A0ABN1NUA3_9ACTN</name>
<gene>
    <name evidence="4" type="ORF">GCM10009560_11770</name>
</gene>
<keyword evidence="2" id="KW-0472">Membrane</keyword>
<dbReference type="EMBL" id="BAAAHQ010000004">
    <property type="protein sequence ID" value="GAA0916528.1"/>
    <property type="molecule type" value="Genomic_DNA"/>
</dbReference>
<protein>
    <submittedName>
        <fullName evidence="4">Zinc ribbon domain-containing protein</fullName>
    </submittedName>
</protein>
<evidence type="ECO:0000313" key="5">
    <source>
        <dbReference type="Proteomes" id="UP001501578"/>
    </source>
</evidence>
<evidence type="ECO:0000256" key="2">
    <source>
        <dbReference type="SAM" id="Phobius"/>
    </source>
</evidence>
<dbReference type="Proteomes" id="UP001501578">
    <property type="component" value="Unassembled WGS sequence"/>
</dbReference>
<organism evidence="4 5">
    <name type="scientific">Nonomuraea longicatena</name>
    <dbReference type="NCBI Taxonomy" id="83682"/>
    <lineage>
        <taxon>Bacteria</taxon>
        <taxon>Bacillati</taxon>
        <taxon>Actinomycetota</taxon>
        <taxon>Actinomycetes</taxon>
        <taxon>Streptosporangiales</taxon>
        <taxon>Streptosporangiaceae</taxon>
        <taxon>Nonomuraea</taxon>
    </lineage>
</organism>
<evidence type="ECO:0000313" key="4">
    <source>
        <dbReference type="EMBL" id="GAA0916528.1"/>
    </source>
</evidence>
<sequence length="571" mass="60344">MSIICRKCGHDNPDGTRFCVECGEYLAWDRSPEPEESRQPQPEEPRPPEQHAELAAELSERTVTAAPGKRTATMLVVRNRGTRIERVGIELDGDASGYASVEPDELVIQPGEAATCTITFAPPRSASVPAGEARFSVRAASQVNRGVYAFTEGGCVVGEFDDLRIELRPKVSRGRWTTRHSIVLTSQGNRVRRVLLSATADEEPLRLTLPEARPLVAPGRTVVPLRVSARPAFTGEAREIPFSVAGGFEGGSETLRAEGARVARPLFAPWALKGLAGLAVLSLVFVAVLVAVRRPPPVPPPGTHEAYLAGSGTISGGFADVAVAGLTEAAKVFVTPDLSRITWANATMGQPRTRDRRPAGTLGVTNRGQGFFRVQPIDGGQVDGMDFGYLVATQPSGTVEGLQYESGSGSLQPGENRVDVPASTATSGSVVLLTVELPGPADTPITGLKVDAKNDGAFTVATLDLTPAPSVIGFSWLVVDSADPDRAGTNTTTAVTETGDPVRIDSPLADGSSVVLLTTDAAPRELAGVAMPGVCVGSEGDGSFTVEWYSDRITSLPTDFDYLVARRTWRP</sequence>
<dbReference type="RefSeq" id="WP_343948663.1">
    <property type="nucleotide sequence ID" value="NZ_BAAAHQ010000004.1"/>
</dbReference>
<feature type="domain" description="Zinc-ribbon" evidence="3">
    <location>
        <begin position="5"/>
        <end position="23"/>
    </location>
</feature>